<dbReference type="PANTHER" id="PTHR33375">
    <property type="entry name" value="CHROMOSOME-PARTITIONING PROTEIN PARB-RELATED"/>
    <property type="match status" value="1"/>
</dbReference>
<dbReference type="GO" id="GO:0003677">
    <property type="term" value="F:DNA binding"/>
    <property type="evidence" value="ECO:0007669"/>
    <property type="project" value="InterPro"/>
</dbReference>
<dbReference type="Pfam" id="PF17762">
    <property type="entry name" value="HTH_ParB"/>
    <property type="match status" value="1"/>
</dbReference>
<organism evidence="4 5">
    <name type="scientific">Burkholderia ubonensis subsp. mesacidophila</name>
    <dbReference type="NCBI Taxonomy" id="265293"/>
    <lineage>
        <taxon>Bacteria</taxon>
        <taxon>Pseudomonadati</taxon>
        <taxon>Pseudomonadota</taxon>
        <taxon>Betaproteobacteria</taxon>
        <taxon>Burkholderiales</taxon>
        <taxon>Burkholderiaceae</taxon>
        <taxon>Burkholderia</taxon>
        <taxon>Burkholderia cepacia complex</taxon>
    </lineage>
</organism>
<dbReference type="InterPro" id="IPR004437">
    <property type="entry name" value="ParB/RepB/Spo0J"/>
</dbReference>
<dbReference type="Gene3D" id="1.10.10.2830">
    <property type="match status" value="1"/>
</dbReference>
<dbReference type="InterPro" id="IPR041468">
    <property type="entry name" value="HTH_ParB/Spo0J"/>
</dbReference>
<dbReference type="GeneID" id="69006933"/>
<dbReference type="AlphaFoldDB" id="A0A2A4FB49"/>
<gene>
    <name evidence="4" type="ORF">BZL54_21395</name>
</gene>
<dbReference type="EMBL" id="MTZU01000067">
    <property type="protein sequence ID" value="PCE30247.1"/>
    <property type="molecule type" value="Genomic_DNA"/>
</dbReference>
<protein>
    <submittedName>
        <fullName evidence="4">Chromosome partitioning protein ParB</fullName>
    </submittedName>
</protein>
<dbReference type="Gene3D" id="3.90.1530.30">
    <property type="match status" value="1"/>
</dbReference>
<dbReference type="SUPFAM" id="SSF109709">
    <property type="entry name" value="KorB DNA-binding domain-like"/>
    <property type="match status" value="1"/>
</dbReference>
<accession>A0A2A4FB49</accession>
<evidence type="ECO:0000259" key="3">
    <source>
        <dbReference type="SMART" id="SM00470"/>
    </source>
</evidence>
<dbReference type="PANTHER" id="PTHR33375:SF1">
    <property type="entry name" value="CHROMOSOME-PARTITIONING PROTEIN PARB-RELATED"/>
    <property type="match status" value="1"/>
</dbReference>
<keyword evidence="2" id="KW-0159">Chromosome partition</keyword>
<feature type="domain" description="ParB-like N-terminal" evidence="3">
    <location>
        <begin position="78"/>
        <end position="171"/>
    </location>
</feature>
<evidence type="ECO:0000256" key="2">
    <source>
        <dbReference type="ARBA" id="ARBA00022829"/>
    </source>
</evidence>
<dbReference type="InterPro" id="IPR003115">
    <property type="entry name" value="ParB_N"/>
</dbReference>
<reference evidence="4 5" key="1">
    <citation type="submission" date="2017-01" db="EMBL/GenBank/DDBJ databases">
        <title>Whole-Genome Shotgun Sequencing of Two beta-Proteobacterial Species in Search of the Bulgecin Biosynthetic Cluster.</title>
        <authorList>
            <person name="Horsman M.E."/>
            <person name="Marous D.R."/>
            <person name="Li R."/>
            <person name="Oliver R.A."/>
            <person name="Byun B."/>
            <person name="Emrich S.J."/>
            <person name="Boggess B."/>
            <person name="Townsend C.A."/>
            <person name="Mobashery S."/>
        </authorList>
    </citation>
    <scope>NUCLEOTIDE SEQUENCE [LARGE SCALE GENOMIC DNA]</scope>
    <source>
        <strain evidence="4 5">ATCC 31433</strain>
    </source>
</reference>
<name>A0A2A4FB49_9BURK</name>
<evidence type="ECO:0000313" key="4">
    <source>
        <dbReference type="EMBL" id="PCE30247.1"/>
    </source>
</evidence>
<sequence length="358" mass="39568">MKGRRSLDAGFTVAVPAKHTAIDRFAAVDAIVGDGQRQAPHPELRVVPATTADASGITGSDAYREWCVANHYTPGTPIDLPLASVKASPFNPRHFYRAQSITTLALNIATQGQQHAVHVTPDYVKGEGYFIVDGGRRTRALRESKESSVKAIVVDVPQGIESYKLGYDLNTQHETQTVFDDAVVWKRLLNEGHFASQTALSEQLGVDKSSVTATLSVAELPDALIEEMLEQPKTFGMNMAYAIVKYYRATGEKEATQLIRKIVDEGLSVRKVNDLVKRASDANLATAPNRQRYSERVDINMHGNVKVGDLRLYGDDKLRLELQGLPREVRDRIQRNIVALLAEEMKDSDSLDLGNRQD</sequence>
<comment type="similarity">
    <text evidence="1">Belongs to the ParB family.</text>
</comment>
<evidence type="ECO:0000256" key="1">
    <source>
        <dbReference type="ARBA" id="ARBA00006295"/>
    </source>
</evidence>
<dbReference type="GO" id="GO:0007059">
    <property type="term" value="P:chromosome segregation"/>
    <property type="evidence" value="ECO:0007669"/>
    <property type="project" value="UniProtKB-KW"/>
</dbReference>
<dbReference type="Pfam" id="PF02195">
    <property type="entry name" value="ParB_N"/>
    <property type="match status" value="1"/>
</dbReference>
<dbReference type="RefSeq" id="WP_084910911.1">
    <property type="nucleotide sequence ID" value="NZ_CP020740.1"/>
</dbReference>
<dbReference type="InterPro" id="IPR036086">
    <property type="entry name" value="ParB/Sulfiredoxin_sf"/>
</dbReference>
<proteinExistence type="inferred from homology"/>
<dbReference type="GO" id="GO:0005694">
    <property type="term" value="C:chromosome"/>
    <property type="evidence" value="ECO:0007669"/>
    <property type="project" value="TreeGrafter"/>
</dbReference>
<dbReference type="Proteomes" id="UP000217994">
    <property type="component" value="Unassembled WGS sequence"/>
</dbReference>
<evidence type="ECO:0000313" key="5">
    <source>
        <dbReference type="Proteomes" id="UP000217994"/>
    </source>
</evidence>
<dbReference type="NCBIfam" id="TIGR00180">
    <property type="entry name" value="parB_part"/>
    <property type="match status" value="1"/>
</dbReference>
<dbReference type="SUPFAM" id="SSF110849">
    <property type="entry name" value="ParB/Sulfiredoxin"/>
    <property type="match status" value="1"/>
</dbReference>
<comment type="caution">
    <text evidence="4">The sequence shown here is derived from an EMBL/GenBank/DDBJ whole genome shotgun (WGS) entry which is preliminary data.</text>
</comment>
<dbReference type="InterPro" id="IPR050336">
    <property type="entry name" value="Chromosome_partition/occlusion"/>
</dbReference>
<dbReference type="SMART" id="SM00470">
    <property type="entry name" value="ParB"/>
    <property type="match status" value="1"/>
</dbReference>